<keyword evidence="3 6" id="KW-0560">Oxidoreductase</keyword>
<comment type="function">
    <text evidence="6">Also exhibits azoreductase activity. Catalyzes the reductive cleavage of the azo bond in aromatic azo compounds to the corresponding amines.</text>
</comment>
<dbReference type="EC" id="1.7.1.17" evidence="6"/>
<evidence type="ECO:0000256" key="4">
    <source>
        <dbReference type="ARBA" id="ARBA00023027"/>
    </source>
</evidence>
<proteinExistence type="inferred from homology"/>
<comment type="cofactor">
    <cofactor evidence="6">
        <name>FMN</name>
        <dbReference type="ChEBI" id="CHEBI:58210"/>
    </cofactor>
    <text evidence="6">Binds 1 FMN per subunit.</text>
</comment>
<comment type="subunit">
    <text evidence="6">Homodimer.</text>
</comment>
<reference evidence="9" key="2">
    <citation type="submission" date="2008-12" db="EMBL/GenBank/DDBJ databases">
        <title>Annotation of Streptomyces roseosporus strain NRRL 15998.</title>
        <authorList>
            <consortium name="The Broad Institute Genome Sequencing Platform"/>
            <consortium name="Broad Institute Microbial Sequencing Center"/>
            <person name="Fischbach M."/>
            <person name="Ward D."/>
            <person name="Young S."/>
            <person name="Kodira C.D."/>
            <person name="Zeng Q."/>
            <person name="Koehrsen M."/>
            <person name="Godfrey P."/>
            <person name="Alvarado L."/>
            <person name="Berlin A.M."/>
            <person name="Borenstein D."/>
            <person name="Chen Z."/>
            <person name="Engels R."/>
            <person name="Freedman E."/>
            <person name="Gellesch M."/>
            <person name="Goldberg J."/>
            <person name="Griggs A."/>
            <person name="Gujja S."/>
            <person name="Heiman D.I."/>
            <person name="Hepburn T.A."/>
            <person name="Howarth C."/>
            <person name="Jen D."/>
            <person name="Larson L."/>
            <person name="Lewis B."/>
            <person name="Mehta T."/>
            <person name="Park D."/>
            <person name="Pearson M."/>
            <person name="Roberts A."/>
            <person name="Saif S."/>
            <person name="Shea T.D."/>
            <person name="Shenoy N."/>
            <person name="Sisk P."/>
            <person name="Stolte C."/>
            <person name="Sykes S.N."/>
            <person name="Walk T."/>
            <person name="White J."/>
            <person name="Yandava C."/>
            <person name="Straight P."/>
            <person name="Clardy J."/>
            <person name="Hung D."/>
            <person name="Kolter R."/>
            <person name="Mekalanos J."/>
            <person name="Walker S."/>
            <person name="Walsh C.T."/>
            <person name="Wieland B.L.C."/>
            <person name="Ilzarbe M."/>
            <person name="Galagan J."/>
            <person name="Nusbaum C."/>
            <person name="Birren B."/>
        </authorList>
    </citation>
    <scope>NUCLEOTIDE SEQUENCE [LARGE SCALE GENOMIC DNA]</scope>
    <source>
        <strain evidence="9">NRRL 15998</strain>
    </source>
</reference>
<dbReference type="GO" id="GO:0016652">
    <property type="term" value="F:oxidoreductase activity, acting on NAD(P)H as acceptor"/>
    <property type="evidence" value="ECO:0007669"/>
    <property type="project" value="UniProtKB-UniRule"/>
</dbReference>
<evidence type="ECO:0000256" key="1">
    <source>
        <dbReference type="ARBA" id="ARBA00022630"/>
    </source>
</evidence>
<feature type="binding site" evidence="6">
    <location>
        <begin position="147"/>
        <end position="150"/>
    </location>
    <ligand>
        <name>FMN</name>
        <dbReference type="ChEBI" id="CHEBI:58210"/>
    </ligand>
</feature>
<dbReference type="InterPro" id="IPR023048">
    <property type="entry name" value="NADH:quinone_OxRdtase_FMN_depd"/>
</dbReference>
<feature type="binding site" evidence="6">
    <location>
        <begin position="108"/>
        <end position="111"/>
    </location>
    <ligand>
        <name>FMN</name>
        <dbReference type="ChEBI" id="CHEBI:58210"/>
    </ligand>
</feature>
<comment type="caution">
    <text evidence="6">Lacks conserved residue(s) required for the propagation of feature annotation.</text>
</comment>
<dbReference type="GO" id="GO:0010181">
    <property type="term" value="F:FMN binding"/>
    <property type="evidence" value="ECO:0007669"/>
    <property type="project" value="UniProtKB-UniRule"/>
</dbReference>
<keyword evidence="1 6" id="KW-0285">Flavoprotein</keyword>
<evidence type="ECO:0000313" key="9">
    <source>
        <dbReference type="Proteomes" id="UP000003986"/>
    </source>
</evidence>
<dbReference type="InterPro" id="IPR003680">
    <property type="entry name" value="Flavodoxin_fold"/>
</dbReference>
<accession>D6ARS3</accession>
<comment type="similarity">
    <text evidence="6">Belongs to the azoreductase type 1 family.</text>
</comment>
<dbReference type="EMBL" id="DS999644">
    <property type="protein sequence ID" value="EFE75948.2"/>
    <property type="molecule type" value="Genomic_DNA"/>
</dbReference>
<dbReference type="SUPFAM" id="SSF52218">
    <property type="entry name" value="Flavoproteins"/>
    <property type="match status" value="1"/>
</dbReference>
<dbReference type="GO" id="GO:0009055">
    <property type="term" value="F:electron transfer activity"/>
    <property type="evidence" value="ECO:0007669"/>
    <property type="project" value="UniProtKB-UniRule"/>
</dbReference>
<dbReference type="EC" id="1.6.5.-" evidence="6"/>
<dbReference type="InterPro" id="IPR050104">
    <property type="entry name" value="FMN-dep_NADH:Q_OxRdtase_AzoR1"/>
</dbReference>
<dbReference type="PANTHER" id="PTHR43741">
    <property type="entry name" value="FMN-DEPENDENT NADH-AZOREDUCTASE 1"/>
    <property type="match status" value="1"/>
</dbReference>
<evidence type="ECO:0000256" key="2">
    <source>
        <dbReference type="ARBA" id="ARBA00022643"/>
    </source>
</evidence>
<comment type="catalytic activity">
    <reaction evidence="5">
        <text>N,N-dimethyl-1,4-phenylenediamine + anthranilate + 2 NAD(+) = 2-(4-dimethylaminophenyl)diazenylbenzoate + 2 NADH + 2 H(+)</text>
        <dbReference type="Rhea" id="RHEA:55872"/>
        <dbReference type="ChEBI" id="CHEBI:15378"/>
        <dbReference type="ChEBI" id="CHEBI:15783"/>
        <dbReference type="ChEBI" id="CHEBI:16567"/>
        <dbReference type="ChEBI" id="CHEBI:57540"/>
        <dbReference type="ChEBI" id="CHEBI:57945"/>
        <dbReference type="ChEBI" id="CHEBI:71579"/>
        <dbReference type="EC" id="1.7.1.17"/>
    </reaction>
    <physiologicalReaction direction="right-to-left" evidence="5">
        <dbReference type="Rhea" id="RHEA:55874"/>
    </physiologicalReaction>
</comment>
<evidence type="ECO:0000256" key="6">
    <source>
        <dbReference type="HAMAP-Rule" id="MF_01216"/>
    </source>
</evidence>
<keyword evidence="4 6" id="KW-0520">NAD</keyword>
<dbReference type="InterPro" id="IPR029039">
    <property type="entry name" value="Flavoprotein-like_sf"/>
</dbReference>
<reference evidence="9" key="1">
    <citation type="submission" date="2008-10" db="EMBL/GenBank/DDBJ databases">
        <authorList>
            <person name="Molnar K."/>
        </authorList>
    </citation>
    <scope>NUCLEOTIDE SEQUENCE [LARGE SCALE GENOMIC DNA]</scope>
    <source>
        <strain evidence="9">NRRL 15998</strain>
    </source>
</reference>
<keyword evidence="2 6" id="KW-0288">FMN</keyword>
<gene>
    <name evidence="6" type="primary">azoR</name>
    <name evidence="8" type="ORF">SSGG_03315</name>
</gene>
<feature type="binding site" evidence="6">
    <location>
        <begin position="40"/>
        <end position="42"/>
    </location>
    <ligand>
        <name>FMN</name>
        <dbReference type="ChEBI" id="CHEBI:58210"/>
    </ligand>
</feature>
<evidence type="ECO:0000256" key="3">
    <source>
        <dbReference type="ARBA" id="ARBA00023002"/>
    </source>
</evidence>
<comment type="function">
    <text evidence="6">Quinone reductase that provides resistance to thiol-specific stress caused by electrophilic quinones.</text>
</comment>
<dbReference type="PANTHER" id="PTHR43741:SF4">
    <property type="entry name" value="FMN-DEPENDENT NADH:QUINONE OXIDOREDUCTASE"/>
    <property type="match status" value="1"/>
</dbReference>
<dbReference type="Pfam" id="PF02525">
    <property type="entry name" value="Flavodoxin_2"/>
    <property type="match status" value="1"/>
</dbReference>
<feature type="domain" description="Flavodoxin-like fold" evidence="7">
    <location>
        <begin position="27"/>
        <end position="183"/>
    </location>
</feature>
<dbReference type="Gene3D" id="3.40.50.360">
    <property type="match status" value="1"/>
</dbReference>
<dbReference type="AlphaFoldDB" id="D6ARS3"/>
<evidence type="ECO:0000259" key="7">
    <source>
        <dbReference type="Pfam" id="PF02525"/>
    </source>
</evidence>
<organism evidence="8 9">
    <name type="scientific">Streptomyces filamentosus NRRL 15998</name>
    <dbReference type="NCBI Taxonomy" id="457431"/>
    <lineage>
        <taxon>Bacteria</taxon>
        <taxon>Bacillati</taxon>
        <taxon>Actinomycetota</taxon>
        <taxon>Actinomycetes</taxon>
        <taxon>Kitasatosporales</taxon>
        <taxon>Streptomycetaceae</taxon>
        <taxon>Streptomyces</taxon>
    </lineage>
</organism>
<comment type="catalytic activity">
    <reaction evidence="6">
        <text>2 a quinone + NADH + H(+) = 2 a 1,4-benzosemiquinone + NAD(+)</text>
        <dbReference type="Rhea" id="RHEA:65952"/>
        <dbReference type="ChEBI" id="CHEBI:15378"/>
        <dbReference type="ChEBI" id="CHEBI:57540"/>
        <dbReference type="ChEBI" id="CHEBI:57945"/>
        <dbReference type="ChEBI" id="CHEBI:132124"/>
        <dbReference type="ChEBI" id="CHEBI:134225"/>
    </reaction>
</comment>
<evidence type="ECO:0000256" key="5">
    <source>
        <dbReference type="ARBA" id="ARBA00048542"/>
    </source>
</evidence>
<dbReference type="HAMAP" id="MF_01216">
    <property type="entry name" value="Azoreductase_type1"/>
    <property type="match status" value="1"/>
</dbReference>
<sequence length="227" mass="23943">MDAPGAREVSPAHPRPLPLSVEIPMATLLHLDSAVFPQGSASRDVTAAFVEAWREQHPDGTVVHRDLAADPLPHLDAGATAAGADDPLRRELADELAAADAVLIGAPMYNFTIPSTLKAWLDQVIIVGHNAGPDSPVAGTPVTVVASRGGSYAPGTPREGFEFVQNYLEKVFAGMFSAEVDFIVPELTLAHSQPSMAELIPLAEASRTQALEDAREKAKALATRLAS</sequence>
<name>D6ARS3_STRFL</name>
<dbReference type="GO" id="GO:0016655">
    <property type="term" value="F:oxidoreductase activity, acting on NAD(P)H, quinone or similar compound as acceptor"/>
    <property type="evidence" value="ECO:0007669"/>
    <property type="project" value="InterPro"/>
</dbReference>
<evidence type="ECO:0000313" key="8">
    <source>
        <dbReference type="EMBL" id="EFE75948.2"/>
    </source>
</evidence>
<protein>
    <recommendedName>
        <fullName evidence="6">FMN dependent NADH:quinone oxidoreductase</fullName>
        <ecNumber evidence="6">1.6.5.-</ecNumber>
    </recommendedName>
    <alternativeName>
        <fullName evidence="6">Azo-dye reductase</fullName>
    </alternativeName>
    <alternativeName>
        <fullName evidence="6">FMN-dependent NADH-azo compound oxidoreductase</fullName>
    </alternativeName>
    <alternativeName>
        <fullName evidence="6">FMN-dependent NADH-azoreductase</fullName>
        <ecNumber evidence="6">1.7.1.17</ecNumber>
    </alternativeName>
</protein>
<dbReference type="Proteomes" id="UP000003986">
    <property type="component" value="Unassembled WGS sequence"/>
</dbReference>